<dbReference type="PANTHER" id="PTHR31394">
    <property type="entry name" value="TRANSMEMBRANE PROTEIN 199"/>
    <property type="match status" value="1"/>
</dbReference>
<evidence type="ECO:0000256" key="1">
    <source>
        <dbReference type="ARBA" id="ARBA00004477"/>
    </source>
</evidence>
<evidence type="ECO:0008006" key="10">
    <source>
        <dbReference type="Google" id="ProtNLM"/>
    </source>
</evidence>
<feature type="transmembrane region" description="Helical" evidence="7">
    <location>
        <begin position="134"/>
        <end position="153"/>
    </location>
</feature>
<dbReference type="GeneID" id="28735749"/>
<comment type="subcellular location">
    <subcellularLocation>
        <location evidence="1">Endoplasmic reticulum membrane</location>
        <topology evidence="1">Multi-pass membrane protein</topology>
    </subcellularLocation>
</comment>
<dbReference type="STRING" id="1664694.A0A0N0NI38"/>
<keyword evidence="9" id="KW-1185">Reference proteome</keyword>
<dbReference type="Pfam" id="PF11712">
    <property type="entry name" value="Vma12"/>
    <property type="match status" value="1"/>
</dbReference>
<sequence>MVLLTATPAILSALTSLPPEARSTLSAPLPNDASTPIAHTTLVTLSKLARQHGLPNCTLNTLLHGTCPYTPPPPPKPEKSPEYLALMDRLRAEQEARDYHALVAKKSAAATAGANDYISAADLEGEDDPLTPSVVLNVLVSVIFCGLAAFQITKWWAYGNDALRVLISMLVAIVVGVAEAAVYAGYMRKVRLGREREKAKKERKWGSQEYKGVGDEIALRREDDDGPEPQEGDREWERKEEIWGKGKGGGARRRVREKWEREQDRLASEQEKEVDRDEDGNVNEKKAL</sequence>
<evidence type="ECO:0000256" key="3">
    <source>
        <dbReference type="ARBA" id="ARBA00022824"/>
    </source>
</evidence>
<organism evidence="8 9">
    <name type="scientific">Cyphellophora attinorum</name>
    <dbReference type="NCBI Taxonomy" id="1664694"/>
    <lineage>
        <taxon>Eukaryota</taxon>
        <taxon>Fungi</taxon>
        <taxon>Dikarya</taxon>
        <taxon>Ascomycota</taxon>
        <taxon>Pezizomycotina</taxon>
        <taxon>Eurotiomycetes</taxon>
        <taxon>Chaetothyriomycetidae</taxon>
        <taxon>Chaetothyriales</taxon>
        <taxon>Cyphellophoraceae</taxon>
        <taxon>Cyphellophora</taxon>
    </lineage>
</organism>
<dbReference type="VEuPathDB" id="FungiDB:AB675_3788"/>
<feature type="transmembrane region" description="Helical" evidence="7">
    <location>
        <begin position="165"/>
        <end position="186"/>
    </location>
</feature>
<dbReference type="GO" id="GO:0070072">
    <property type="term" value="P:vacuolar proton-transporting V-type ATPase complex assembly"/>
    <property type="evidence" value="ECO:0007669"/>
    <property type="project" value="InterPro"/>
</dbReference>
<keyword evidence="2 7" id="KW-0812">Transmembrane</keyword>
<feature type="compositionally biased region" description="Basic and acidic residues" evidence="6">
    <location>
        <begin position="257"/>
        <end position="275"/>
    </location>
</feature>
<dbReference type="GO" id="GO:0005789">
    <property type="term" value="C:endoplasmic reticulum membrane"/>
    <property type="evidence" value="ECO:0007669"/>
    <property type="project" value="UniProtKB-SubCell"/>
</dbReference>
<dbReference type="OrthoDB" id="19981at2759"/>
<dbReference type="InterPro" id="IPR021013">
    <property type="entry name" value="ATPase_Vma12"/>
</dbReference>
<dbReference type="Proteomes" id="UP000038010">
    <property type="component" value="Unassembled WGS sequence"/>
</dbReference>
<evidence type="ECO:0000256" key="7">
    <source>
        <dbReference type="SAM" id="Phobius"/>
    </source>
</evidence>
<evidence type="ECO:0000256" key="6">
    <source>
        <dbReference type="SAM" id="MobiDB-lite"/>
    </source>
</evidence>
<dbReference type="AlphaFoldDB" id="A0A0N0NI38"/>
<gene>
    <name evidence="8" type="ORF">AB675_3788</name>
</gene>
<name>A0A0N0NI38_9EURO</name>
<dbReference type="EMBL" id="LFJN01000042">
    <property type="protein sequence ID" value="KPI35278.1"/>
    <property type="molecule type" value="Genomic_DNA"/>
</dbReference>
<accession>A0A0N0NI38</accession>
<evidence type="ECO:0000256" key="5">
    <source>
        <dbReference type="ARBA" id="ARBA00023136"/>
    </source>
</evidence>
<evidence type="ECO:0000256" key="2">
    <source>
        <dbReference type="ARBA" id="ARBA00022692"/>
    </source>
</evidence>
<evidence type="ECO:0000313" key="9">
    <source>
        <dbReference type="Proteomes" id="UP000038010"/>
    </source>
</evidence>
<reference evidence="8 9" key="1">
    <citation type="submission" date="2015-06" db="EMBL/GenBank/DDBJ databases">
        <title>Draft genome of the ant-associated black yeast Phialophora attae CBS 131958.</title>
        <authorList>
            <person name="Moreno L.F."/>
            <person name="Stielow B.J."/>
            <person name="de Hoog S."/>
            <person name="Vicente V.A."/>
            <person name="Weiss V.A."/>
            <person name="de Vries M."/>
            <person name="Cruz L.M."/>
            <person name="Souza E.M."/>
        </authorList>
    </citation>
    <scope>NUCLEOTIDE SEQUENCE [LARGE SCALE GENOMIC DNA]</scope>
    <source>
        <strain evidence="8 9">CBS 131958</strain>
    </source>
</reference>
<feature type="compositionally biased region" description="Basic and acidic residues" evidence="6">
    <location>
        <begin position="231"/>
        <end position="244"/>
    </location>
</feature>
<keyword evidence="3" id="KW-0256">Endoplasmic reticulum</keyword>
<evidence type="ECO:0000313" key="8">
    <source>
        <dbReference type="EMBL" id="KPI35278.1"/>
    </source>
</evidence>
<evidence type="ECO:0000256" key="4">
    <source>
        <dbReference type="ARBA" id="ARBA00022989"/>
    </source>
</evidence>
<keyword evidence="5 7" id="KW-0472">Membrane</keyword>
<protein>
    <recommendedName>
        <fullName evidence="10">Endoplasmic reticulum-based factor for assembly of V-ATPase-domain-containing protein</fullName>
    </recommendedName>
</protein>
<dbReference type="PANTHER" id="PTHR31394:SF1">
    <property type="entry name" value="TRANSMEMBRANE PROTEIN 199"/>
    <property type="match status" value="1"/>
</dbReference>
<dbReference type="RefSeq" id="XP_017995241.1">
    <property type="nucleotide sequence ID" value="XM_018143869.1"/>
</dbReference>
<comment type="caution">
    <text evidence="8">The sequence shown here is derived from an EMBL/GenBank/DDBJ whole genome shotgun (WGS) entry which is preliminary data.</text>
</comment>
<proteinExistence type="predicted"/>
<keyword evidence="4 7" id="KW-1133">Transmembrane helix</keyword>
<feature type="region of interest" description="Disordered" evidence="6">
    <location>
        <begin position="216"/>
        <end position="288"/>
    </location>
</feature>